<dbReference type="Proteomes" id="UP000036987">
    <property type="component" value="Unassembled WGS sequence"/>
</dbReference>
<keyword evidence="4 12" id="KW-0732">Signal</keyword>
<feature type="binding site" evidence="11">
    <location>
        <position position="236"/>
    </location>
    <ligand>
        <name>Zn(2+)</name>
        <dbReference type="ChEBI" id="CHEBI:29105"/>
        <label>1</label>
    </ligand>
</feature>
<evidence type="ECO:0000256" key="10">
    <source>
        <dbReference type="PIRSR" id="PIRSR621190-1"/>
    </source>
</evidence>
<feature type="domain" description="Peptidase metallopeptidase" evidence="13">
    <location>
        <begin position="141"/>
        <end position="309"/>
    </location>
</feature>
<feature type="binding site" evidence="11">
    <location>
        <position position="241"/>
    </location>
    <ligand>
        <name>Ca(2+)</name>
        <dbReference type="ChEBI" id="CHEBI:29108"/>
        <label>1</label>
    </ligand>
</feature>
<comment type="cofactor">
    <cofactor evidence="11">
        <name>Ca(2+)</name>
        <dbReference type="ChEBI" id="CHEBI:29108"/>
    </cofactor>
    <text evidence="11">Can bind about 5 Ca(2+) ions per subunit.</text>
</comment>
<feature type="signal peptide" evidence="12">
    <location>
        <begin position="1"/>
        <end position="25"/>
    </location>
</feature>
<dbReference type="PANTHER" id="PTHR10201">
    <property type="entry name" value="MATRIX METALLOPROTEINASE"/>
    <property type="match status" value="1"/>
</dbReference>
<sequence>MSPSFRRWCFLSSVVLVSTIAPAITVDADQHHHQWPTFHQLVDIKKGTNNVTGMSRLKHYFYRFGYLLPNIVDGDVGITSFTDDFDDSLESAVVLYQSKLGLDVNGELDYLTIAQMMSPRCGVSDHTLVAGAIKHYAFFKGRPLWSTKRRPITLTYAFSPGNSIHYIEEGDIKAVFRRSFSRWAEAIPVIFKETTNYSKSNIRIGFYSGDHGDGEPFDGVLGILAHAFAPKDGRLHLDKAERWTVDLKKERSKVAIDLESVTTHEIGHILGLAHSKIKDSVMYPSLGRRTRRVDLSIDDVEGVQTLYGSNPDFNFGSLNQAEKSSSSLPPSSSIWFLVALAMAATVVS</sequence>
<dbReference type="SUPFAM" id="SSF47090">
    <property type="entry name" value="PGBD-like"/>
    <property type="match status" value="1"/>
</dbReference>
<evidence type="ECO:0000256" key="3">
    <source>
        <dbReference type="ARBA" id="ARBA00022723"/>
    </source>
</evidence>
<keyword evidence="7" id="KW-0482">Metalloprotease</keyword>
<dbReference type="PANTHER" id="PTHR10201:SF249">
    <property type="entry name" value="METALLOENDOPROTEINASE 1-MMP"/>
    <property type="match status" value="1"/>
</dbReference>
<evidence type="ECO:0000256" key="7">
    <source>
        <dbReference type="ARBA" id="ARBA00023049"/>
    </source>
</evidence>
<dbReference type="InterPro" id="IPR002477">
    <property type="entry name" value="Peptidoglycan-bd-like"/>
</dbReference>
<evidence type="ECO:0000256" key="8">
    <source>
        <dbReference type="ARBA" id="ARBA00023145"/>
    </source>
</evidence>
<dbReference type="GO" id="GO:0030198">
    <property type="term" value="P:extracellular matrix organization"/>
    <property type="evidence" value="ECO:0000318"/>
    <property type="project" value="GO_Central"/>
</dbReference>
<feature type="binding site" evidence="11">
    <location>
        <position position="274"/>
    </location>
    <ligand>
        <name>Zn(2+)</name>
        <dbReference type="ChEBI" id="CHEBI:29105"/>
        <label>2</label>
        <note>catalytic</note>
    </ligand>
</feature>
<evidence type="ECO:0000313" key="15">
    <source>
        <dbReference type="Proteomes" id="UP000036987"/>
    </source>
</evidence>
<dbReference type="OMA" id="HINATWH"/>
<proteinExistence type="inferred from homology"/>
<dbReference type="GO" id="GO:0030574">
    <property type="term" value="P:collagen catabolic process"/>
    <property type="evidence" value="ECO:0000318"/>
    <property type="project" value="GO_Central"/>
</dbReference>
<dbReference type="GO" id="GO:0031012">
    <property type="term" value="C:extracellular matrix"/>
    <property type="evidence" value="ECO:0007669"/>
    <property type="project" value="InterPro"/>
</dbReference>
<dbReference type="CDD" id="cd04278">
    <property type="entry name" value="ZnMc_MMP"/>
    <property type="match status" value="1"/>
</dbReference>
<dbReference type="GO" id="GO:0008270">
    <property type="term" value="F:zinc ion binding"/>
    <property type="evidence" value="ECO:0007669"/>
    <property type="project" value="InterPro"/>
</dbReference>
<keyword evidence="9" id="KW-0325">Glycoprotein</keyword>
<evidence type="ECO:0000256" key="5">
    <source>
        <dbReference type="ARBA" id="ARBA00022801"/>
    </source>
</evidence>
<protein>
    <submittedName>
        <fullName evidence="14">Matrix metalloproteinase-28</fullName>
    </submittedName>
</protein>
<keyword evidence="3 11" id="KW-0479">Metal-binding</keyword>
<dbReference type="InterPro" id="IPR036365">
    <property type="entry name" value="PGBD-like_sf"/>
</dbReference>
<organism evidence="14 15">
    <name type="scientific">Zostera marina</name>
    <name type="common">Eelgrass</name>
    <dbReference type="NCBI Taxonomy" id="29655"/>
    <lineage>
        <taxon>Eukaryota</taxon>
        <taxon>Viridiplantae</taxon>
        <taxon>Streptophyta</taxon>
        <taxon>Embryophyta</taxon>
        <taxon>Tracheophyta</taxon>
        <taxon>Spermatophyta</taxon>
        <taxon>Magnoliopsida</taxon>
        <taxon>Liliopsida</taxon>
        <taxon>Zosteraceae</taxon>
        <taxon>Zostera</taxon>
    </lineage>
</organism>
<keyword evidence="8" id="KW-0865">Zymogen</keyword>
<dbReference type="Pfam" id="PF01471">
    <property type="entry name" value="PG_binding_1"/>
    <property type="match status" value="1"/>
</dbReference>
<dbReference type="InterPro" id="IPR001818">
    <property type="entry name" value="Pept_M10_metallopeptidase"/>
</dbReference>
<name>A0A0K9P9J4_ZOSMR</name>
<dbReference type="EMBL" id="LFYR01001011">
    <property type="protein sequence ID" value="KMZ65748.1"/>
    <property type="molecule type" value="Genomic_DNA"/>
</dbReference>
<keyword evidence="11" id="KW-0106">Calcium</keyword>
<feature type="binding site" evidence="11">
    <location>
        <position position="282"/>
    </location>
    <ligand>
        <name>Zn(2+)</name>
        <dbReference type="ChEBI" id="CHEBI:29105"/>
        <label>2</label>
        <note>catalytic</note>
    </ligand>
</feature>
<evidence type="ECO:0000256" key="6">
    <source>
        <dbReference type="ARBA" id="ARBA00022833"/>
    </source>
</evidence>
<feature type="binding site" evidence="11">
    <location>
        <position position="211"/>
    </location>
    <ligand>
        <name>Zn(2+)</name>
        <dbReference type="ChEBI" id="CHEBI:29105"/>
        <label>1</label>
    </ligand>
</feature>
<evidence type="ECO:0000313" key="14">
    <source>
        <dbReference type="EMBL" id="KMZ65748.1"/>
    </source>
</evidence>
<keyword evidence="6 11" id="KW-0862">Zinc</keyword>
<evidence type="ECO:0000256" key="2">
    <source>
        <dbReference type="ARBA" id="ARBA00022670"/>
    </source>
</evidence>
<evidence type="ECO:0000256" key="4">
    <source>
        <dbReference type="ARBA" id="ARBA00022729"/>
    </source>
</evidence>
<dbReference type="SUPFAM" id="SSF55486">
    <property type="entry name" value="Metalloproteases ('zincins'), catalytic domain"/>
    <property type="match status" value="1"/>
</dbReference>
<feature type="binding site" evidence="11">
    <location>
        <position position="219"/>
    </location>
    <ligand>
        <name>Ca(2+)</name>
        <dbReference type="ChEBI" id="CHEBI:29108"/>
        <label>3</label>
    </ligand>
</feature>
<feature type="binding site" evidence="11">
    <location>
        <position position="238"/>
    </location>
    <ligand>
        <name>Ca(2+)</name>
        <dbReference type="ChEBI" id="CHEBI:29108"/>
        <label>3</label>
    </ligand>
</feature>
<feature type="binding site" description="in inhibited form" evidence="11">
    <location>
        <position position="121"/>
    </location>
    <ligand>
        <name>Zn(2+)</name>
        <dbReference type="ChEBI" id="CHEBI:29105"/>
        <label>2</label>
        <note>catalytic</note>
    </ligand>
</feature>
<feature type="active site" evidence="10">
    <location>
        <position position="265"/>
    </location>
</feature>
<comment type="cofactor">
    <cofactor evidence="11">
        <name>Zn(2+)</name>
        <dbReference type="ChEBI" id="CHEBI:29105"/>
    </cofactor>
    <text evidence="11">Binds 2 Zn(2+) ions per subunit.</text>
</comment>
<dbReference type="InterPro" id="IPR006026">
    <property type="entry name" value="Peptidase_Metallo"/>
</dbReference>
<keyword evidence="2" id="KW-0645">Protease</keyword>
<keyword evidence="15" id="KW-1185">Reference proteome</keyword>
<accession>A0A0K9P9J4</accession>
<dbReference type="PRINTS" id="PR00138">
    <property type="entry name" value="MATRIXIN"/>
</dbReference>
<dbReference type="OrthoDB" id="406838at2759"/>
<dbReference type="SMART" id="SM00235">
    <property type="entry name" value="ZnMc"/>
    <property type="match status" value="1"/>
</dbReference>
<comment type="caution">
    <text evidence="14">The sequence shown here is derived from an EMBL/GenBank/DDBJ whole genome shotgun (WGS) entry which is preliminary data.</text>
</comment>
<evidence type="ECO:0000256" key="1">
    <source>
        <dbReference type="ARBA" id="ARBA00009614"/>
    </source>
</evidence>
<evidence type="ECO:0000256" key="9">
    <source>
        <dbReference type="ARBA" id="ARBA00023180"/>
    </source>
</evidence>
<dbReference type="GO" id="GO:0004222">
    <property type="term" value="F:metalloendopeptidase activity"/>
    <property type="evidence" value="ECO:0000318"/>
    <property type="project" value="GO_Central"/>
</dbReference>
<comment type="similarity">
    <text evidence="1">Belongs to the peptidase M10A family. Matrix metalloproteinases (MMPs) subfamily.</text>
</comment>
<feature type="binding site" evidence="11">
    <location>
        <position position="268"/>
    </location>
    <ligand>
        <name>Zn(2+)</name>
        <dbReference type="ChEBI" id="CHEBI:29105"/>
        <label>2</label>
        <note>catalytic</note>
    </ligand>
</feature>
<gene>
    <name evidence="14" type="ORF">ZOSMA_30G00290</name>
</gene>
<dbReference type="GO" id="GO:0006508">
    <property type="term" value="P:proteolysis"/>
    <property type="evidence" value="ECO:0007669"/>
    <property type="project" value="UniProtKB-KW"/>
</dbReference>
<feature type="binding site" evidence="11">
    <location>
        <position position="241"/>
    </location>
    <ligand>
        <name>Ca(2+)</name>
        <dbReference type="ChEBI" id="CHEBI:29108"/>
        <label>3</label>
    </ligand>
</feature>
<dbReference type="InterPro" id="IPR024079">
    <property type="entry name" value="MetalloPept_cat_dom_sf"/>
</dbReference>
<keyword evidence="5" id="KW-0378">Hydrolase</keyword>
<feature type="binding site" evidence="11">
    <location>
        <position position="226"/>
    </location>
    <ligand>
        <name>Zn(2+)</name>
        <dbReference type="ChEBI" id="CHEBI:29105"/>
        <label>1</label>
    </ligand>
</feature>
<dbReference type="AlphaFoldDB" id="A0A0K9P9J4"/>
<dbReference type="Gene3D" id="3.40.390.10">
    <property type="entry name" value="Collagenase (Catalytic Domain)"/>
    <property type="match status" value="1"/>
</dbReference>
<dbReference type="FunFam" id="3.40.390.10:FF:000018">
    <property type="entry name" value="Metalloendoproteinase 1"/>
    <property type="match status" value="1"/>
</dbReference>
<dbReference type="STRING" id="29655.A0A0K9P9J4"/>
<reference evidence="15" key="1">
    <citation type="journal article" date="2016" name="Nature">
        <title>The genome of the seagrass Zostera marina reveals angiosperm adaptation to the sea.</title>
        <authorList>
            <person name="Olsen J.L."/>
            <person name="Rouze P."/>
            <person name="Verhelst B."/>
            <person name="Lin Y.-C."/>
            <person name="Bayer T."/>
            <person name="Collen J."/>
            <person name="Dattolo E."/>
            <person name="De Paoli E."/>
            <person name="Dittami S."/>
            <person name="Maumus F."/>
            <person name="Michel G."/>
            <person name="Kersting A."/>
            <person name="Lauritano C."/>
            <person name="Lohaus R."/>
            <person name="Toepel M."/>
            <person name="Tonon T."/>
            <person name="Vanneste K."/>
            <person name="Amirebrahimi M."/>
            <person name="Brakel J."/>
            <person name="Bostroem C."/>
            <person name="Chovatia M."/>
            <person name="Grimwood J."/>
            <person name="Jenkins J.W."/>
            <person name="Jueterbock A."/>
            <person name="Mraz A."/>
            <person name="Stam W.T."/>
            <person name="Tice H."/>
            <person name="Bornberg-Bauer E."/>
            <person name="Green P.J."/>
            <person name="Pearson G.A."/>
            <person name="Procaccini G."/>
            <person name="Duarte C.M."/>
            <person name="Schmutz J."/>
            <person name="Reusch T.B.H."/>
            <person name="Van de Peer Y."/>
        </authorList>
    </citation>
    <scope>NUCLEOTIDE SEQUENCE [LARGE SCALE GENOMIC DNA]</scope>
    <source>
        <strain evidence="15">cv. Finnish</strain>
    </source>
</reference>
<feature type="binding site" evidence="11">
    <location>
        <position position="264"/>
    </location>
    <ligand>
        <name>Zn(2+)</name>
        <dbReference type="ChEBI" id="CHEBI:29105"/>
        <label>2</label>
        <note>catalytic</note>
    </ligand>
</feature>
<feature type="binding site" evidence="11">
    <location>
        <position position="213"/>
    </location>
    <ligand>
        <name>Zn(2+)</name>
        <dbReference type="ChEBI" id="CHEBI:29105"/>
        <label>1</label>
    </ligand>
</feature>
<feature type="binding site" evidence="11">
    <location>
        <position position="218"/>
    </location>
    <ligand>
        <name>Ca(2+)</name>
        <dbReference type="ChEBI" id="CHEBI:29108"/>
        <label>3</label>
    </ligand>
</feature>
<evidence type="ECO:0000256" key="11">
    <source>
        <dbReference type="PIRSR" id="PIRSR621190-2"/>
    </source>
</evidence>
<feature type="chain" id="PRO_5005527715" evidence="12">
    <location>
        <begin position="26"/>
        <end position="348"/>
    </location>
</feature>
<dbReference type="InterPro" id="IPR033739">
    <property type="entry name" value="M10A_MMP"/>
</dbReference>
<evidence type="ECO:0000259" key="13">
    <source>
        <dbReference type="SMART" id="SM00235"/>
    </source>
</evidence>
<dbReference type="InterPro" id="IPR021190">
    <property type="entry name" value="Pept_M10A"/>
</dbReference>
<dbReference type="Pfam" id="PF00413">
    <property type="entry name" value="Peptidase_M10"/>
    <property type="match status" value="1"/>
</dbReference>
<evidence type="ECO:0000256" key="12">
    <source>
        <dbReference type="SAM" id="SignalP"/>
    </source>
</evidence>